<gene>
    <name evidence="2" type="ORF">B0H16DRAFT_1497024</name>
</gene>
<feature type="region of interest" description="Disordered" evidence="1">
    <location>
        <begin position="141"/>
        <end position="174"/>
    </location>
</feature>
<evidence type="ECO:0000313" key="3">
    <source>
        <dbReference type="Proteomes" id="UP001215598"/>
    </source>
</evidence>
<feature type="compositionally biased region" description="Low complexity" evidence="1">
    <location>
        <begin position="150"/>
        <end position="168"/>
    </location>
</feature>
<feature type="region of interest" description="Disordered" evidence="1">
    <location>
        <begin position="189"/>
        <end position="244"/>
    </location>
</feature>
<comment type="caution">
    <text evidence="2">The sequence shown here is derived from an EMBL/GenBank/DDBJ whole genome shotgun (WGS) entry which is preliminary data.</text>
</comment>
<feature type="compositionally biased region" description="Pro residues" evidence="1">
    <location>
        <begin position="48"/>
        <end position="59"/>
    </location>
</feature>
<reference evidence="2" key="1">
    <citation type="submission" date="2023-03" db="EMBL/GenBank/DDBJ databases">
        <title>Massive genome expansion in bonnet fungi (Mycena s.s.) driven by repeated elements and novel gene families across ecological guilds.</title>
        <authorList>
            <consortium name="Lawrence Berkeley National Laboratory"/>
            <person name="Harder C.B."/>
            <person name="Miyauchi S."/>
            <person name="Viragh M."/>
            <person name="Kuo A."/>
            <person name="Thoen E."/>
            <person name="Andreopoulos B."/>
            <person name="Lu D."/>
            <person name="Skrede I."/>
            <person name="Drula E."/>
            <person name="Henrissat B."/>
            <person name="Morin E."/>
            <person name="Kohler A."/>
            <person name="Barry K."/>
            <person name="LaButti K."/>
            <person name="Morin E."/>
            <person name="Salamov A."/>
            <person name="Lipzen A."/>
            <person name="Mereny Z."/>
            <person name="Hegedus B."/>
            <person name="Baldrian P."/>
            <person name="Stursova M."/>
            <person name="Weitz H."/>
            <person name="Taylor A."/>
            <person name="Grigoriev I.V."/>
            <person name="Nagy L.G."/>
            <person name="Martin F."/>
            <person name="Kauserud H."/>
        </authorList>
    </citation>
    <scope>NUCLEOTIDE SEQUENCE</scope>
    <source>
        <strain evidence="2">CBHHK182m</strain>
    </source>
</reference>
<dbReference type="EMBL" id="JARKIB010000004">
    <property type="protein sequence ID" value="KAJ7781084.1"/>
    <property type="molecule type" value="Genomic_DNA"/>
</dbReference>
<evidence type="ECO:0000256" key="1">
    <source>
        <dbReference type="SAM" id="MobiDB-lite"/>
    </source>
</evidence>
<proteinExistence type="predicted"/>
<feature type="region of interest" description="Disordered" evidence="1">
    <location>
        <begin position="409"/>
        <end position="428"/>
    </location>
</feature>
<accession>A0AAD7KB88</accession>
<evidence type="ECO:0000313" key="2">
    <source>
        <dbReference type="EMBL" id="KAJ7781084.1"/>
    </source>
</evidence>
<keyword evidence="3" id="KW-1185">Reference proteome</keyword>
<dbReference type="Proteomes" id="UP001215598">
    <property type="component" value="Unassembled WGS sequence"/>
</dbReference>
<protein>
    <submittedName>
        <fullName evidence="2">Uncharacterized protein</fullName>
    </submittedName>
</protein>
<organism evidence="2 3">
    <name type="scientific">Mycena metata</name>
    <dbReference type="NCBI Taxonomy" id="1033252"/>
    <lineage>
        <taxon>Eukaryota</taxon>
        <taxon>Fungi</taxon>
        <taxon>Dikarya</taxon>
        <taxon>Basidiomycota</taxon>
        <taxon>Agaricomycotina</taxon>
        <taxon>Agaricomycetes</taxon>
        <taxon>Agaricomycetidae</taxon>
        <taxon>Agaricales</taxon>
        <taxon>Marasmiineae</taxon>
        <taxon>Mycenaceae</taxon>
        <taxon>Mycena</taxon>
    </lineage>
</organism>
<name>A0AAD7KB88_9AGAR</name>
<sequence>MPSSELTDALNPHARPRNSNASAYPTPAMQPAQPHIPHRSELELAISEPPPTRSRPHPSPGAITAVQELVSLVASTKQAQEIERTRRMGWEREQEAKYIQRQAEMERQMLEMRSEIASLRALINANHSPLFTPYNGSPAIANLRHPRPASPISPVSQPSSHSQQHFVQGSSRLQPASTLNSALQYSPVAPRAVTPSPSRHDSEAPSSVSRPRKRRRRSAPLSEDESASDSSSDSRPALRRTDHHDKRILTVQRAIRAHLLLCMDLANDKALPDSHTEGAPLDPPAPVRFVWDKTTKQSAHNGRMKLRVLEDFRARRRLYKHVPDKEFNKKVVDSAFEQSYTTFRQKFRAQRDAIAASRVKEREEVKARKARHLARRKTKLSNRADARLKLDSFGHVIFDGAMQVECMSSEESDFDTDSEHPRGSGPLRTRGYDWRSTRLLRFYAVLDEEDSADASARPKRGVGRRERFIGPHKEGFHLPPKGVASWMVSRRWVFASQVGHPDLGDALRELVFDAPGWDWTRFGELGAETDNEEVDVRRVQPNYSTSSLYSALA</sequence>
<feature type="region of interest" description="Disordered" evidence="1">
    <location>
        <begin position="1"/>
        <end position="61"/>
    </location>
</feature>
<dbReference type="AlphaFoldDB" id="A0AAD7KB88"/>